<evidence type="ECO:0000256" key="2">
    <source>
        <dbReference type="ARBA" id="ARBA00023125"/>
    </source>
</evidence>
<dbReference type="Gene3D" id="1.10.10.60">
    <property type="entry name" value="Homeodomain-like"/>
    <property type="match status" value="1"/>
</dbReference>
<dbReference type="RefSeq" id="WP_109618435.1">
    <property type="nucleotide sequence ID" value="NZ_PPEI02000001.1"/>
</dbReference>
<dbReference type="InterPro" id="IPR037923">
    <property type="entry name" value="HTH-like"/>
</dbReference>
<proteinExistence type="predicted"/>
<protein>
    <submittedName>
        <fullName evidence="5">AraC family transcriptional regulator</fullName>
    </submittedName>
</protein>
<dbReference type="EMBL" id="PPEI02000001">
    <property type="protein sequence ID" value="PWN67786.1"/>
    <property type="molecule type" value="Genomic_DNA"/>
</dbReference>
<accession>A0A316X4T0</accession>
<organism evidence="5 6">
    <name type="scientific">Chryseobacterium oncorhynchi</name>
    <dbReference type="NCBI Taxonomy" id="741074"/>
    <lineage>
        <taxon>Bacteria</taxon>
        <taxon>Pseudomonadati</taxon>
        <taxon>Bacteroidota</taxon>
        <taxon>Flavobacteriia</taxon>
        <taxon>Flavobacteriales</taxon>
        <taxon>Weeksellaceae</taxon>
        <taxon>Chryseobacterium group</taxon>
        <taxon>Chryseobacterium</taxon>
    </lineage>
</organism>
<evidence type="ECO:0000259" key="4">
    <source>
        <dbReference type="PROSITE" id="PS01124"/>
    </source>
</evidence>
<dbReference type="Pfam" id="PF02311">
    <property type="entry name" value="AraC_binding"/>
    <property type="match status" value="1"/>
</dbReference>
<dbReference type="GO" id="GO:0003700">
    <property type="term" value="F:DNA-binding transcription factor activity"/>
    <property type="evidence" value="ECO:0007669"/>
    <property type="project" value="InterPro"/>
</dbReference>
<keyword evidence="1" id="KW-0805">Transcription regulation</keyword>
<dbReference type="PROSITE" id="PS01124">
    <property type="entry name" value="HTH_ARAC_FAMILY_2"/>
    <property type="match status" value="1"/>
</dbReference>
<dbReference type="OrthoDB" id="2666928at2"/>
<keyword evidence="2" id="KW-0238">DNA-binding</keyword>
<evidence type="ECO:0000313" key="6">
    <source>
        <dbReference type="Proteomes" id="UP000236182"/>
    </source>
</evidence>
<dbReference type="InterPro" id="IPR020449">
    <property type="entry name" value="Tscrpt_reg_AraC-type_HTH"/>
</dbReference>
<gene>
    <name evidence="5" type="ORF">C1638_004095</name>
</gene>
<dbReference type="Pfam" id="PF12833">
    <property type="entry name" value="HTH_18"/>
    <property type="match status" value="1"/>
</dbReference>
<feature type="domain" description="HTH araC/xylS-type" evidence="4">
    <location>
        <begin position="188"/>
        <end position="286"/>
    </location>
</feature>
<dbReference type="PANTHER" id="PTHR43280:SF32">
    <property type="entry name" value="TRANSCRIPTIONAL REGULATORY PROTEIN"/>
    <property type="match status" value="1"/>
</dbReference>
<dbReference type="GO" id="GO:0043565">
    <property type="term" value="F:sequence-specific DNA binding"/>
    <property type="evidence" value="ECO:0007669"/>
    <property type="project" value="InterPro"/>
</dbReference>
<sequence>MQEFDIEPFLYANGSKQCINTKTLSELILARPIELFRPHKTLFYVIHLFEEGQGKHSVDFNTFNVEEKSILFLSQNQINQFHQPLDYKGRVLIFTQSFFCKSNQHTHFFWTSALFNDPLGLPYFKIKERYDEVASLFNFISKELERPYSEIQSSILNNYLFNILLIAEEIYKPQEATLSLHNNRMLVYRFKSLVNSNLTSKHSLKYYAEKLNVNLRTLQKAFQEIEGSTPKKWITDRLILEIKRNLAYKESSISIIAFQLGFNEISNFTTFFKTHTGITPKQFRNSIQNTFAF</sequence>
<dbReference type="SUPFAM" id="SSF46689">
    <property type="entry name" value="Homeodomain-like"/>
    <property type="match status" value="1"/>
</dbReference>
<dbReference type="SUPFAM" id="SSF51215">
    <property type="entry name" value="Regulatory protein AraC"/>
    <property type="match status" value="1"/>
</dbReference>
<keyword evidence="6" id="KW-1185">Reference proteome</keyword>
<dbReference type="PRINTS" id="PR00032">
    <property type="entry name" value="HTHARAC"/>
</dbReference>
<evidence type="ECO:0000256" key="3">
    <source>
        <dbReference type="ARBA" id="ARBA00023163"/>
    </source>
</evidence>
<evidence type="ECO:0000313" key="5">
    <source>
        <dbReference type="EMBL" id="PWN67786.1"/>
    </source>
</evidence>
<dbReference type="SMART" id="SM00342">
    <property type="entry name" value="HTH_ARAC"/>
    <property type="match status" value="1"/>
</dbReference>
<evidence type="ECO:0000256" key="1">
    <source>
        <dbReference type="ARBA" id="ARBA00023015"/>
    </source>
</evidence>
<dbReference type="AlphaFoldDB" id="A0A316X4T0"/>
<keyword evidence="3" id="KW-0804">Transcription</keyword>
<dbReference type="InterPro" id="IPR018060">
    <property type="entry name" value="HTH_AraC"/>
</dbReference>
<comment type="caution">
    <text evidence="5">The sequence shown here is derived from an EMBL/GenBank/DDBJ whole genome shotgun (WGS) entry which is preliminary data.</text>
</comment>
<dbReference type="Proteomes" id="UP000236182">
    <property type="component" value="Unassembled WGS sequence"/>
</dbReference>
<dbReference type="InterPro" id="IPR003313">
    <property type="entry name" value="AraC-bd"/>
</dbReference>
<dbReference type="PANTHER" id="PTHR43280">
    <property type="entry name" value="ARAC-FAMILY TRANSCRIPTIONAL REGULATOR"/>
    <property type="match status" value="1"/>
</dbReference>
<reference evidence="5" key="1">
    <citation type="submission" date="2018-04" db="EMBL/GenBank/DDBJ databases">
        <title>Draft Genome Sequences of Chryseobacterium lactis NCTC11390T isolated from milk, Chryseobacterium oncorhynchi 701B-08T from rainbow trout, and Chryseobacterium viscerum 687B-08T from diseased fish.</title>
        <authorList>
            <person name="Jeong J.-J."/>
            <person name="Lee Y.J."/>
            <person name="Pathiraja D."/>
            <person name="Park B."/>
            <person name="Choi I.-G."/>
            <person name="Kim K.D."/>
        </authorList>
    </citation>
    <scope>NUCLEOTIDE SEQUENCE [LARGE SCALE GENOMIC DNA]</scope>
    <source>
        <strain evidence="5">701B-08</strain>
    </source>
</reference>
<name>A0A316X4T0_9FLAO</name>
<dbReference type="InterPro" id="IPR009057">
    <property type="entry name" value="Homeodomain-like_sf"/>
</dbReference>